<dbReference type="InterPro" id="IPR002092">
    <property type="entry name" value="DNA-dir_Rpol_phage-type"/>
</dbReference>
<dbReference type="AlphaFoldDB" id="A0AAD8QJI3"/>
<dbReference type="PANTHER" id="PTHR10102:SF1">
    <property type="entry name" value="DNA-DIRECTED RNA POLYMERASE 3, CHLOROPLASTIC"/>
    <property type="match status" value="1"/>
</dbReference>
<dbReference type="InterPro" id="IPR029262">
    <property type="entry name" value="RPOL_N"/>
</dbReference>
<dbReference type="GO" id="GO:0003677">
    <property type="term" value="F:DNA binding"/>
    <property type="evidence" value="ECO:0007669"/>
    <property type="project" value="InterPro"/>
</dbReference>
<feature type="domain" description="DNA-directed RNA polymerase N-terminal" evidence="2">
    <location>
        <begin position="99"/>
        <end position="218"/>
    </location>
</feature>
<reference evidence="3" key="1">
    <citation type="submission" date="2023-07" db="EMBL/GenBank/DDBJ databases">
        <title>A chromosome-level genome assembly of Lolium multiflorum.</title>
        <authorList>
            <person name="Chen Y."/>
            <person name="Copetti D."/>
            <person name="Kolliker R."/>
            <person name="Studer B."/>
        </authorList>
    </citation>
    <scope>NUCLEOTIDE SEQUENCE</scope>
    <source>
        <strain evidence="3">02402/16</strain>
        <tissue evidence="3">Leaf</tissue>
    </source>
</reference>
<sequence length="218" mass="23884">MPLLLSPISTCAPPPRPRLRRLSPPPPMVAVAPPPRPATLLPSLSIGAPTLPPPPTPAIDGFDWLDLFAFLSSPADSHQIPHPDSAAAQAAAEAELEARRQVKAETEAWARAAEEYRALEREMLDRNLAPSLPYVKSLFLGWFEPLRDAVARDQDLQRRKRVKHIYAKYLLLLPAEKLAVIVMDKVMGLLMSSKDGCGSIRVVQAAHSIGEAVEREVS</sequence>
<dbReference type="InterPro" id="IPR043502">
    <property type="entry name" value="DNA/RNA_pol_sf"/>
</dbReference>
<feature type="compositionally biased region" description="Pro residues" evidence="1">
    <location>
        <begin position="23"/>
        <end position="34"/>
    </location>
</feature>
<dbReference type="Pfam" id="PF14700">
    <property type="entry name" value="RPOL_N"/>
    <property type="match status" value="1"/>
</dbReference>
<protein>
    <recommendedName>
        <fullName evidence="2">DNA-directed RNA polymerase N-terminal domain-containing protein</fullName>
    </recommendedName>
</protein>
<dbReference type="Proteomes" id="UP001231189">
    <property type="component" value="Unassembled WGS sequence"/>
</dbReference>
<dbReference type="GO" id="GO:0034245">
    <property type="term" value="C:mitochondrial DNA-directed RNA polymerase complex"/>
    <property type="evidence" value="ECO:0007669"/>
    <property type="project" value="TreeGrafter"/>
</dbReference>
<comment type="caution">
    <text evidence="3">The sequence shown here is derived from an EMBL/GenBank/DDBJ whole genome shotgun (WGS) entry which is preliminary data.</text>
</comment>
<proteinExistence type="predicted"/>
<keyword evidence="4" id="KW-1185">Reference proteome</keyword>
<evidence type="ECO:0000313" key="3">
    <source>
        <dbReference type="EMBL" id="KAK1603114.1"/>
    </source>
</evidence>
<accession>A0AAD8QJI3</accession>
<dbReference type="EMBL" id="JAUUTY010000120">
    <property type="protein sequence ID" value="KAK1603114.1"/>
    <property type="molecule type" value="Genomic_DNA"/>
</dbReference>
<dbReference type="GO" id="GO:0003899">
    <property type="term" value="F:DNA-directed RNA polymerase activity"/>
    <property type="evidence" value="ECO:0007669"/>
    <property type="project" value="InterPro"/>
</dbReference>
<gene>
    <name evidence="3" type="ORF">QYE76_059158</name>
</gene>
<name>A0AAD8QJI3_LOLMU</name>
<evidence type="ECO:0000256" key="1">
    <source>
        <dbReference type="SAM" id="MobiDB-lite"/>
    </source>
</evidence>
<dbReference type="PANTHER" id="PTHR10102">
    <property type="entry name" value="DNA-DIRECTED RNA POLYMERASE, MITOCHONDRIAL"/>
    <property type="match status" value="1"/>
</dbReference>
<evidence type="ECO:0000259" key="2">
    <source>
        <dbReference type="SMART" id="SM01311"/>
    </source>
</evidence>
<feature type="region of interest" description="Disordered" evidence="1">
    <location>
        <begin position="1"/>
        <end position="34"/>
    </location>
</feature>
<dbReference type="SMART" id="SM01311">
    <property type="entry name" value="RPOL_N"/>
    <property type="match status" value="1"/>
</dbReference>
<organism evidence="3 4">
    <name type="scientific">Lolium multiflorum</name>
    <name type="common">Italian ryegrass</name>
    <name type="synonym">Lolium perenne subsp. multiflorum</name>
    <dbReference type="NCBI Taxonomy" id="4521"/>
    <lineage>
        <taxon>Eukaryota</taxon>
        <taxon>Viridiplantae</taxon>
        <taxon>Streptophyta</taxon>
        <taxon>Embryophyta</taxon>
        <taxon>Tracheophyta</taxon>
        <taxon>Spermatophyta</taxon>
        <taxon>Magnoliopsida</taxon>
        <taxon>Liliopsida</taxon>
        <taxon>Poales</taxon>
        <taxon>Poaceae</taxon>
        <taxon>BOP clade</taxon>
        <taxon>Pooideae</taxon>
        <taxon>Poodae</taxon>
        <taxon>Poeae</taxon>
        <taxon>Poeae Chloroplast Group 2 (Poeae type)</taxon>
        <taxon>Loliodinae</taxon>
        <taxon>Loliinae</taxon>
        <taxon>Lolium</taxon>
    </lineage>
</organism>
<dbReference type="SUPFAM" id="SSF56672">
    <property type="entry name" value="DNA/RNA polymerases"/>
    <property type="match status" value="1"/>
</dbReference>
<dbReference type="InterPro" id="IPR037159">
    <property type="entry name" value="RNA_POL_N_sf"/>
</dbReference>
<dbReference type="Gene3D" id="1.10.1320.10">
    <property type="entry name" value="DNA-directed RNA polymerase, N-terminal domain"/>
    <property type="match status" value="1"/>
</dbReference>
<dbReference type="GO" id="GO:0006390">
    <property type="term" value="P:mitochondrial transcription"/>
    <property type="evidence" value="ECO:0007669"/>
    <property type="project" value="TreeGrafter"/>
</dbReference>
<evidence type="ECO:0000313" key="4">
    <source>
        <dbReference type="Proteomes" id="UP001231189"/>
    </source>
</evidence>